<organism evidence="2 3">
    <name type="scientific">Trichlorobacter thiogenes</name>
    <dbReference type="NCBI Taxonomy" id="115783"/>
    <lineage>
        <taxon>Bacteria</taxon>
        <taxon>Pseudomonadati</taxon>
        <taxon>Thermodesulfobacteriota</taxon>
        <taxon>Desulfuromonadia</taxon>
        <taxon>Geobacterales</taxon>
        <taxon>Geobacteraceae</taxon>
        <taxon>Trichlorobacter</taxon>
    </lineage>
</organism>
<sequence>MSRKEHHVVPNSSGGWDVVKAGAQRASVHAETKREAIDQGRIISQNQKTEFVIHNRDGKISGSDSHGNDPFPPRG</sequence>
<reference evidence="3" key="1">
    <citation type="submission" date="2017-02" db="EMBL/GenBank/DDBJ databases">
        <authorList>
            <person name="Varghese N."/>
            <person name="Submissions S."/>
        </authorList>
    </citation>
    <scope>NUCLEOTIDE SEQUENCE [LARGE SCALE GENOMIC DNA]</scope>
    <source>
        <strain evidence="3">ATCC BAA-34</strain>
    </source>
</reference>
<dbReference type="Proteomes" id="UP000190102">
    <property type="component" value="Unassembled WGS sequence"/>
</dbReference>
<protein>
    <recommendedName>
        <fullName evidence="4">DUF2188 domain-containing protein</fullName>
    </recommendedName>
</protein>
<feature type="region of interest" description="Disordered" evidence="1">
    <location>
        <begin position="48"/>
        <end position="75"/>
    </location>
</feature>
<name>A0A1T4KQE2_9BACT</name>
<dbReference type="OrthoDB" id="8858565at2"/>
<dbReference type="Pfam" id="PF09954">
    <property type="entry name" value="DUF2188"/>
    <property type="match status" value="1"/>
</dbReference>
<dbReference type="STRING" id="115783.SAMN02745119_00646"/>
<keyword evidence="3" id="KW-1185">Reference proteome</keyword>
<proteinExistence type="predicted"/>
<evidence type="ECO:0000313" key="3">
    <source>
        <dbReference type="Proteomes" id="UP000190102"/>
    </source>
</evidence>
<dbReference type="EMBL" id="FUWR01000001">
    <property type="protein sequence ID" value="SJZ44634.1"/>
    <property type="molecule type" value="Genomic_DNA"/>
</dbReference>
<accession>A0A1T4KQE2</accession>
<dbReference type="AlphaFoldDB" id="A0A1T4KQE2"/>
<dbReference type="InterPro" id="IPR018691">
    <property type="entry name" value="DUF2188"/>
</dbReference>
<dbReference type="RefSeq" id="WP_078788926.1">
    <property type="nucleotide sequence ID" value="NZ_FUWR01000001.1"/>
</dbReference>
<evidence type="ECO:0000313" key="2">
    <source>
        <dbReference type="EMBL" id="SJZ44634.1"/>
    </source>
</evidence>
<gene>
    <name evidence="2" type="ORF">SAMN02745119_00646</name>
</gene>
<evidence type="ECO:0000256" key="1">
    <source>
        <dbReference type="SAM" id="MobiDB-lite"/>
    </source>
</evidence>
<evidence type="ECO:0008006" key="4">
    <source>
        <dbReference type="Google" id="ProtNLM"/>
    </source>
</evidence>